<name>A0A540W808_9ACTN</name>
<dbReference type="InterPro" id="IPR008538">
    <property type="entry name" value="Uma2"/>
</dbReference>
<keyword evidence="2" id="KW-0378">Hydrolase</keyword>
<dbReference type="RefSeq" id="WP_141635650.1">
    <property type="nucleotide sequence ID" value="NZ_VIGB01000003.1"/>
</dbReference>
<dbReference type="Proteomes" id="UP000319103">
    <property type="component" value="Unassembled WGS sequence"/>
</dbReference>
<keyword evidence="2" id="KW-0255">Endonuclease</keyword>
<sequence>MNYARLRAVAGELMDQYTDLAGKIEVRNGEVSVLIAPSARRALNAFRLLRQLDRQFTGDLVALAGTHVEAAALGLLRQPDLLVAAEADLERFEECVDPSVLLLVAEIVSPSQAGNAHLQKMQDYPAMGIPLHLLIDPRKGTLRVSSDPADGPDGPRYRATHDYVFGDQVKVGDWVIDSGEFKRYAPR</sequence>
<keyword evidence="3" id="KW-1185">Reference proteome</keyword>
<dbReference type="CDD" id="cd06260">
    <property type="entry name" value="DUF820-like"/>
    <property type="match status" value="1"/>
</dbReference>
<keyword evidence="2" id="KW-0540">Nuclease</keyword>
<comment type="caution">
    <text evidence="2">The sequence shown here is derived from an EMBL/GenBank/DDBJ whole genome shotgun (WGS) entry which is preliminary data.</text>
</comment>
<dbReference type="InterPro" id="IPR011335">
    <property type="entry name" value="Restrct_endonuc-II-like"/>
</dbReference>
<evidence type="ECO:0000313" key="2">
    <source>
        <dbReference type="EMBL" id="TQF05143.1"/>
    </source>
</evidence>
<dbReference type="EMBL" id="VIGB01000003">
    <property type="protein sequence ID" value="TQF05143.1"/>
    <property type="molecule type" value="Genomic_DNA"/>
</dbReference>
<dbReference type="Pfam" id="PF05685">
    <property type="entry name" value="Uma2"/>
    <property type="match status" value="1"/>
</dbReference>
<evidence type="ECO:0000313" key="3">
    <source>
        <dbReference type="Proteomes" id="UP000319103"/>
    </source>
</evidence>
<dbReference type="AlphaFoldDB" id="A0A540W808"/>
<protein>
    <submittedName>
        <fullName evidence="2">Uma2 family endonuclease</fullName>
    </submittedName>
</protein>
<dbReference type="GO" id="GO:0004519">
    <property type="term" value="F:endonuclease activity"/>
    <property type="evidence" value="ECO:0007669"/>
    <property type="project" value="UniProtKB-KW"/>
</dbReference>
<proteinExistence type="predicted"/>
<dbReference type="Gene3D" id="3.90.1570.10">
    <property type="entry name" value="tt1808, chain A"/>
    <property type="match status" value="1"/>
</dbReference>
<gene>
    <name evidence="2" type="ORF">E6W39_26530</name>
</gene>
<organism evidence="2 3">
    <name type="scientific">Kitasatospora acidiphila</name>
    <dbReference type="NCBI Taxonomy" id="2567942"/>
    <lineage>
        <taxon>Bacteria</taxon>
        <taxon>Bacillati</taxon>
        <taxon>Actinomycetota</taxon>
        <taxon>Actinomycetes</taxon>
        <taxon>Kitasatosporales</taxon>
        <taxon>Streptomycetaceae</taxon>
        <taxon>Kitasatospora</taxon>
    </lineage>
</organism>
<accession>A0A540W808</accession>
<evidence type="ECO:0000259" key="1">
    <source>
        <dbReference type="Pfam" id="PF05685"/>
    </source>
</evidence>
<dbReference type="OrthoDB" id="3423889at2"/>
<dbReference type="SUPFAM" id="SSF52980">
    <property type="entry name" value="Restriction endonuclease-like"/>
    <property type="match status" value="1"/>
</dbReference>
<dbReference type="InterPro" id="IPR012296">
    <property type="entry name" value="Nuclease_put_TT1808"/>
</dbReference>
<feature type="domain" description="Putative restriction endonuclease" evidence="1">
    <location>
        <begin position="15"/>
        <end position="158"/>
    </location>
</feature>
<reference evidence="2 3" key="1">
    <citation type="submission" date="2019-06" db="EMBL/GenBank/DDBJ databases">
        <title>Description of Kitasatospora acidophila sp. nov. isolated from pine grove soil, and reclassification of Streptomyces novaecaesareae to Kitasatospora novaeceasareae comb. nov.</title>
        <authorList>
            <person name="Kim M.J."/>
        </authorList>
    </citation>
    <scope>NUCLEOTIDE SEQUENCE [LARGE SCALE GENOMIC DNA]</scope>
    <source>
        <strain evidence="2 3">MMS16-CNU292</strain>
    </source>
</reference>